<protein>
    <recommendedName>
        <fullName evidence="3">Alpha-amylase C-terminal domain-containing protein</fullName>
    </recommendedName>
</protein>
<dbReference type="Gene3D" id="2.60.40.1180">
    <property type="entry name" value="Golgi alpha-mannosidase II"/>
    <property type="match status" value="1"/>
</dbReference>
<dbReference type="GO" id="GO:0005975">
    <property type="term" value="P:carbohydrate metabolic process"/>
    <property type="evidence" value="ECO:0007669"/>
    <property type="project" value="InterPro"/>
</dbReference>
<keyword evidence="5" id="KW-1185">Reference proteome</keyword>
<dbReference type="InterPro" id="IPR013780">
    <property type="entry name" value="Glyco_hydro_b"/>
</dbReference>
<comment type="caution">
    <text evidence="4">The sequence shown here is derived from an EMBL/GenBank/DDBJ whole genome shotgun (WGS) entry which is preliminary data.</text>
</comment>
<name>A0AAD7NC31_9AGAR</name>
<dbReference type="InterPro" id="IPR031319">
    <property type="entry name" value="A-amylase_C"/>
</dbReference>
<evidence type="ECO:0000256" key="1">
    <source>
        <dbReference type="ARBA" id="ARBA00008061"/>
    </source>
</evidence>
<comment type="similarity">
    <text evidence="1">Belongs to the glycosyl hydrolase 13 family.</text>
</comment>
<evidence type="ECO:0000313" key="4">
    <source>
        <dbReference type="EMBL" id="KAJ7753505.1"/>
    </source>
</evidence>
<dbReference type="AlphaFoldDB" id="A0AAD7NC31"/>
<evidence type="ECO:0000256" key="2">
    <source>
        <dbReference type="SAM" id="SignalP"/>
    </source>
</evidence>
<dbReference type="Proteomes" id="UP001215598">
    <property type="component" value="Unassembled WGS sequence"/>
</dbReference>
<dbReference type="Pfam" id="PF02806">
    <property type="entry name" value="Alpha-amylase_C"/>
    <property type="match status" value="1"/>
</dbReference>
<dbReference type="SUPFAM" id="SSF51011">
    <property type="entry name" value="Glycosyl hydrolase domain"/>
    <property type="match status" value="1"/>
</dbReference>
<sequence length="114" mass="12035">MVASPILLLALPLLSGVNANTVIRRAPPKAHNVIVQVLISLRLSCFLTHLLLDRTTWSATFKTSLPAGTYCDIIHDTDTAPKTCSGPSYVVSSAGQFTASVAAFDALALFSGFS</sequence>
<evidence type="ECO:0000259" key="3">
    <source>
        <dbReference type="SMART" id="SM00632"/>
    </source>
</evidence>
<feature type="chain" id="PRO_5042179627" description="Alpha-amylase C-terminal domain-containing protein" evidence="2">
    <location>
        <begin position="20"/>
        <end position="114"/>
    </location>
</feature>
<gene>
    <name evidence="4" type="ORF">B0H16DRAFT_1723122</name>
</gene>
<feature type="domain" description="Alpha-amylase C-terminal" evidence="3">
    <location>
        <begin position="53"/>
        <end position="114"/>
    </location>
</feature>
<proteinExistence type="inferred from homology"/>
<dbReference type="EMBL" id="JARKIB010000055">
    <property type="protein sequence ID" value="KAJ7753505.1"/>
    <property type="molecule type" value="Genomic_DNA"/>
</dbReference>
<dbReference type="SMART" id="SM00632">
    <property type="entry name" value="Aamy_C"/>
    <property type="match status" value="1"/>
</dbReference>
<organism evidence="4 5">
    <name type="scientific">Mycena metata</name>
    <dbReference type="NCBI Taxonomy" id="1033252"/>
    <lineage>
        <taxon>Eukaryota</taxon>
        <taxon>Fungi</taxon>
        <taxon>Dikarya</taxon>
        <taxon>Basidiomycota</taxon>
        <taxon>Agaricomycotina</taxon>
        <taxon>Agaricomycetes</taxon>
        <taxon>Agaricomycetidae</taxon>
        <taxon>Agaricales</taxon>
        <taxon>Marasmiineae</taxon>
        <taxon>Mycenaceae</taxon>
        <taxon>Mycena</taxon>
    </lineage>
</organism>
<dbReference type="InterPro" id="IPR006048">
    <property type="entry name" value="A-amylase/branching_C"/>
</dbReference>
<reference evidence="4" key="1">
    <citation type="submission" date="2023-03" db="EMBL/GenBank/DDBJ databases">
        <title>Massive genome expansion in bonnet fungi (Mycena s.s.) driven by repeated elements and novel gene families across ecological guilds.</title>
        <authorList>
            <consortium name="Lawrence Berkeley National Laboratory"/>
            <person name="Harder C.B."/>
            <person name="Miyauchi S."/>
            <person name="Viragh M."/>
            <person name="Kuo A."/>
            <person name="Thoen E."/>
            <person name="Andreopoulos B."/>
            <person name="Lu D."/>
            <person name="Skrede I."/>
            <person name="Drula E."/>
            <person name="Henrissat B."/>
            <person name="Morin E."/>
            <person name="Kohler A."/>
            <person name="Barry K."/>
            <person name="LaButti K."/>
            <person name="Morin E."/>
            <person name="Salamov A."/>
            <person name="Lipzen A."/>
            <person name="Mereny Z."/>
            <person name="Hegedus B."/>
            <person name="Baldrian P."/>
            <person name="Stursova M."/>
            <person name="Weitz H."/>
            <person name="Taylor A."/>
            <person name="Grigoriev I.V."/>
            <person name="Nagy L.G."/>
            <person name="Martin F."/>
            <person name="Kauserud H."/>
        </authorList>
    </citation>
    <scope>NUCLEOTIDE SEQUENCE</scope>
    <source>
        <strain evidence="4">CBHHK182m</strain>
    </source>
</reference>
<evidence type="ECO:0000313" key="5">
    <source>
        <dbReference type="Proteomes" id="UP001215598"/>
    </source>
</evidence>
<dbReference type="GO" id="GO:0043169">
    <property type="term" value="F:cation binding"/>
    <property type="evidence" value="ECO:0007669"/>
    <property type="project" value="InterPro"/>
</dbReference>
<keyword evidence="2" id="KW-0732">Signal</keyword>
<feature type="signal peptide" evidence="2">
    <location>
        <begin position="1"/>
        <end position="19"/>
    </location>
</feature>
<dbReference type="GO" id="GO:0003824">
    <property type="term" value="F:catalytic activity"/>
    <property type="evidence" value="ECO:0007669"/>
    <property type="project" value="InterPro"/>
</dbReference>
<accession>A0AAD7NC31</accession>